<evidence type="ECO:0000313" key="1">
    <source>
        <dbReference type="EMBL" id="PKY55797.1"/>
    </source>
</evidence>
<organism evidence="1 2">
    <name type="scientific">Rhizophagus irregularis</name>
    <dbReference type="NCBI Taxonomy" id="588596"/>
    <lineage>
        <taxon>Eukaryota</taxon>
        <taxon>Fungi</taxon>
        <taxon>Fungi incertae sedis</taxon>
        <taxon>Mucoromycota</taxon>
        <taxon>Glomeromycotina</taxon>
        <taxon>Glomeromycetes</taxon>
        <taxon>Glomerales</taxon>
        <taxon>Glomeraceae</taxon>
        <taxon>Rhizophagus</taxon>
    </lineage>
</organism>
<dbReference type="VEuPathDB" id="FungiDB:RhiirFUN_018910"/>
<dbReference type="VEuPathDB" id="FungiDB:FUN_020063"/>
<comment type="caution">
    <text evidence="1">The sequence shown here is derived from an EMBL/GenBank/DDBJ whole genome shotgun (WGS) entry which is preliminary data.</text>
</comment>
<dbReference type="PANTHER" id="PTHR31424:SF5">
    <property type="entry name" value="APPLE DOMAIN-CONTAINING PROTEIN"/>
    <property type="match status" value="1"/>
</dbReference>
<protein>
    <submittedName>
        <fullName evidence="1">Uncharacterized protein</fullName>
    </submittedName>
</protein>
<name>A0A2I1HAA3_9GLOM</name>
<dbReference type="EMBL" id="LLXI01001969">
    <property type="protein sequence ID" value="PKY55797.1"/>
    <property type="molecule type" value="Genomic_DNA"/>
</dbReference>
<evidence type="ECO:0000313" key="2">
    <source>
        <dbReference type="Proteomes" id="UP000234323"/>
    </source>
</evidence>
<accession>A0A2I1HAA3</accession>
<gene>
    <name evidence="1" type="ORF">RhiirA4_475528</name>
</gene>
<keyword evidence="2" id="KW-1185">Reference proteome</keyword>
<dbReference type="AlphaFoldDB" id="A0A2I1HAA3"/>
<dbReference type="VEuPathDB" id="FungiDB:RhiirA1_496419"/>
<dbReference type="PANTHER" id="PTHR31424">
    <property type="entry name" value="PROTEIN CBG23806"/>
    <property type="match status" value="1"/>
</dbReference>
<reference evidence="1 2" key="1">
    <citation type="submission" date="2015-10" db="EMBL/GenBank/DDBJ databases">
        <title>Genome analyses suggest a sexual origin of heterokaryosis in a supposedly ancient asexual fungus.</title>
        <authorList>
            <person name="Ropars J."/>
            <person name="Sedzielewska K."/>
            <person name="Noel J."/>
            <person name="Charron P."/>
            <person name="Farinelli L."/>
            <person name="Marton T."/>
            <person name="Kruger M."/>
            <person name="Pelin A."/>
            <person name="Brachmann A."/>
            <person name="Corradi N."/>
        </authorList>
    </citation>
    <scope>NUCLEOTIDE SEQUENCE [LARGE SCALE GENOMIC DNA]</scope>
    <source>
        <strain evidence="1 2">A4</strain>
    </source>
</reference>
<sequence>MPKEKTIKRTCNNISKEITEYPKTNVILYTDGRRSYQYVVKMEGLYPQPSVLAFSQGKNKYKIPDCYCVETTWGRGNNKRTVKCSINYVRDKPHFRIMYGLDFSEEVCSNMSSTAAANAVVRKLFPNNEKTLISGIHLFGIHLKTLKQVRENKKENINQSKPLKPLDLCSKSMVYKRQRNFGDQLKEQVQIKGIKIYGEDQVTLKRILYNVNHTDFQINYGLKDNEEKEKKLTSIVQIIDQNYIPREGYRALTAIEPDLEREWIVSDRRHKITRIMDQKIMISIINIPIVPTLNELDFDESSNILNSEITEINNISNGGHRSAKDILKYIIPALALNGVLDVNDPIIHLRISGDGRNVGRRLKQVMITMTILNDIQNIHKPDHHYTTVLFPGIENYELLEIMMMPFIQELDDLKNYGLKIDEIVWKFELYFSSDWKFLSICLGFNAANSNFFCPWCQISKHGQNNNQTNWKISKEIEKINEYPGHNKRPLFYMISLNNWVPDELHIMLRIWDRLWSLVISELKESNQFDDVCRKEIMQEMSRISVNFQFWKEHGADAWNHTSLMGDDKLKVLKNFNLGRILPPTRAKKIRELWNRFNQIYFNLKTKDYDVQQFQFEVEDWLELFLTPDRIIPNSNRIEKGLYSPSSITPYIHVLVCHISEFMEIHQKWGMKAFSCAPVEKKNHQQVTHFFRQTLKGGGSKHKLVIRDILEYENRSLFYLFNDNTISSSKPKKLHIED</sequence>
<proteinExistence type="predicted"/>
<dbReference type="Proteomes" id="UP000234323">
    <property type="component" value="Unassembled WGS sequence"/>
</dbReference>